<feature type="signal peptide" evidence="5">
    <location>
        <begin position="1"/>
        <end position="19"/>
    </location>
</feature>
<dbReference type="EMBL" id="SCEB01000743">
    <property type="protein sequence ID" value="RXM98271.1"/>
    <property type="molecule type" value="Genomic_DNA"/>
</dbReference>
<dbReference type="InterPro" id="IPR036759">
    <property type="entry name" value="TPK_catalytic_sf"/>
</dbReference>
<organism evidence="7 8">
    <name type="scientific">Acipenser ruthenus</name>
    <name type="common">Sterlet sturgeon</name>
    <dbReference type="NCBI Taxonomy" id="7906"/>
    <lineage>
        <taxon>Eukaryota</taxon>
        <taxon>Metazoa</taxon>
        <taxon>Chordata</taxon>
        <taxon>Craniata</taxon>
        <taxon>Vertebrata</taxon>
        <taxon>Euteleostomi</taxon>
        <taxon>Actinopterygii</taxon>
        <taxon>Chondrostei</taxon>
        <taxon>Acipenseriformes</taxon>
        <taxon>Acipenseridae</taxon>
        <taxon>Acipenser</taxon>
    </lineage>
</organism>
<evidence type="ECO:0000313" key="8">
    <source>
        <dbReference type="Proteomes" id="UP000289886"/>
    </source>
</evidence>
<name>A0A662YR00_ACIRT</name>
<dbReference type="Gene3D" id="3.40.50.10240">
    <property type="entry name" value="Thiamin pyrophosphokinase, catalytic domain"/>
    <property type="match status" value="1"/>
</dbReference>
<evidence type="ECO:0000313" key="7">
    <source>
        <dbReference type="EMBL" id="RXM98271.1"/>
    </source>
</evidence>
<dbReference type="GO" id="GO:0006772">
    <property type="term" value="P:thiamine metabolic process"/>
    <property type="evidence" value="ECO:0007669"/>
    <property type="project" value="InterPro"/>
</dbReference>
<dbReference type="InterPro" id="IPR007371">
    <property type="entry name" value="TPK_catalytic"/>
</dbReference>
<gene>
    <name evidence="7" type="ORF">EOD39_13344</name>
</gene>
<dbReference type="Proteomes" id="UP000289886">
    <property type="component" value="Unassembled WGS sequence"/>
</dbReference>
<feature type="chain" id="PRO_5024874479" evidence="5">
    <location>
        <begin position="20"/>
        <end position="172"/>
    </location>
</feature>
<evidence type="ECO:0000256" key="2">
    <source>
        <dbReference type="ARBA" id="ARBA00022741"/>
    </source>
</evidence>
<dbReference type="GO" id="GO:0004788">
    <property type="term" value="F:thiamine diphosphokinase activity"/>
    <property type="evidence" value="ECO:0007669"/>
    <property type="project" value="InterPro"/>
</dbReference>
<keyword evidence="2" id="KW-0547">Nucleotide-binding</keyword>
<dbReference type="InterPro" id="IPR006282">
    <property type="entry name" value="Thi_PPkinase"/>
</dbReference>
<proteinExistence type="predicted"/>
<dbReference type="Pfam" id="PF04263">
    <property type="entry name" value="TPK_catalytic"/>
    <property type="match status" value="1"/>
</dbReference>
<sequence>MRSVLLWLLGYMLRDVVECCVVLAGAGMRDAITTIKACADGGANHLYNLTSGKRESFLPDYISGDFDSIKPEVKEFYKNKKCKLIETEDQDLTDFTKCLRILVDEIKSKDLQVDTIVTLGGLGGRFDQIMATVETLFHATHMTDLPVLVIQGCSLAYLLKPILLDMVIEAGN</sequence>
<keyword evidence="3 7" id="KW-0418">Kinase</keyword>
<comment type="caution">
    <text evidence="7">The sequence shown here is derived from an EMBL/GenBank/DDBJ whole genome shotgun (WGS) entry which is preliminary data.</text>
</comment>
<dbReference type="CDD" id="cd07995">
    <property type="entry name" value="TPK"/>
    <property type="match status" value="1"/>
</dbReference>
<keyword evidence="8" id="KW-1185">Reference proteome</keyword>
<dbReference type="GO" id="GO:0016301">
    <property type="term" value="F:kinase activity"/>
    <property type="evidence" value="ECO:0007669"/>
    <property type="project" value="UniProtKB-KW"/>
</dbReference>
<keyword evidence="4" id="KW-0067">ATP-binding</keyword>
<dbReference type="NCBIfam" id="TIGR01378">
    <property type="entry name" value="thi_PPkinase"/>
    <property type="match status" value="1"/>
</dbReference>
<keyword evidence="1" id="KW-0808">Transferase</keyword>
<keyword evidence="5" id="KW-0732">Signal</keyword>
<evidence type="ECO:0000259" key="6">
    <source>
        <dbReference type="Pfam" id="PF04263"/>
    </source>
</evidence>
<dbReference type="GO" id="GO:0005524">
    <property type="term" value="F:ATP binding"/>
    <property type="evidence" value="ECO:0007669"/>
    <property type="project" value="UniProtKB-KW"/>
</dbReference>
<dbReference type="AlphaFoldDB" id="A0A662YR00"/>
<accession>A0A662YR00</accession>
<dbReference type="PANTHER" id="PTHR13622:SF8">
    <property type="entry name" value="THIAMIN PYROPHOSPHOKINASE 1"/>
    <property type="match status" value="1"/>
</dbReference>
<dbReference type="GO" id="GO:0009229">
    <property type="term" value="P:thiamine diphosphate biosynthetic process"/>
    <property type="evidence" value="ECO:0007669"/>
    <property type="project" value="InterPro"/>
</dbReference>
<evidence type="ECO:0000256" key="4">
    <source>
        <dbReference type="ARBA" id="ARBA00022840"/>
    </source>
</evidence>
<reference evidence="7 8" key="1">
    <citation type="submission" date="2019-01" db="EMBL/GenBank/DDBJ databases">
        <title>Draft Genome and Complete Hox-Cluster Characterization of the Sterlet Sturgeon (Acipenser ruthenus).</title>
        <authorList>
            <person name="Wei Q."/>
        </authorList>
    </citation>
    <scope>NUCLEOTIDE SEQUENCE [LARGE SCALE GENOMIC DNA]</scope>
    <source>
        <strain evidence="7">WHYD16114868_AA</strain>
        <tissue evidence="7">Blood</tissue>
    </source>
</reference>
<feature type="domain" description="Thiamin pyrophosphokinase catalytic" evidence="6">
    <location>
        <begin position="34"/>
        <end position="144"/>
    </location>
</feature>
<dbReference type="SUPFAM" id="SSF63999">
    <property type="entry name" value="Thiamin pyrophosphokinase, catalytic domain"/>
    <property type="match status" value="1"/>
</dbReference>
<evidence type="ECO:0000256" key="1">
    <source>
        <dbReference type="ARBA" id="ARBA00022679"/>
    </source>
</evidence>
<evidence type="ECO:0000256" key="5">
    <source>
        <dbReference type="SAM" id="SignalP"/>
    </source>
</evidence>
<dbReference type="PANTHER" id="PTHR13622">
    <property type="entry name" value="THIAMIN PYROPHOSPHOKINASE"/>
    <property type="match status" value="1"/>
</dbReference>
<evidence type="ECO:0000256" key="3">
    <source>
        <dbReference type="ARBA" id="ARBA00022777"/>
    </source>
</evidence>
<protein>
    <submittedName>
        <fullName evidence="7">Thiamine pyrophosphokinase 1</fullName>
    </submittedName>
</protein>